<dbReference type="NCBIfam" id="TIGR00608">
    <property type="entry name" value="radc"/>
    <property type="match status" value="1"/>
</dbReference>
<dbReference type="EMBL" id="ACKZ01000017">
    <property type="protein sequence ID" value="EEW37318.1"/>
    <property type="molecule type" value="Genomic_DNA"/>
</dbReference>
<dbReference type="InterPro" id="IPR020891">
    <property type="entry name" value="UPF0758_CS"/>
</dbReference>
<dbReference type="InterPro" id="IPR001405">
    <property type="entry name" value="UPF0758"/>
</dbReference>
<feature type="domain" description="MPN" evidence="8">
    <location>
        <begin position="105"/>
        <end position="227"/>
    </location>
</feature>
<dbReference type="Pfam" id="PF04002">
    <property type="entry name" value="RadC"/>
    <property type="match status" value="1"/>
</dbReference>
<dbReference type="PROSITE" id="PS50249">
    <property type="entry name" value="MPN"/>
    <property type="match status" value="1"/>
</dbReference>
<dbReference type="Pfam" id="PF20582">
    <property type="entry name" value="UPF0758_N"/>
    <property type="match status" value="1"/>
</dbReference>
<dbReference type="Gene3D" id="1.10.150.20">
    <property type="entry name" value="5' to 3' exonuclease, C-terminal subdomain"/>
    <property type="match status" value="1"/>
</dbReference>
<dbReference type="InterPro" id="IPR037518">
    <property type="entry name" value="MPN"/>
</dbReference>
<evidence type="ECO:0000256" key="5">
    <source>
        <dbReference type="ARBA" id="ARBA00022833"/>
    </source>
</evidence>
<evidence type="ECO:0000256" key="4">
    <source>
        <dbReference type="ARBA" id="ARBA00022801"/>
    </source>
</evidence>
<dbReference type="PANTHER" id="PTHR30471:SF3">
    <property type="entry name" value="UPF0758 PROTEIN YEES-RELATED"/>
    <property type="match status" value="1"/>
</dbReference>
<name>C8NGA6_9LACT</name>
<dbReference type="GO" id="GO:0046872">
    <property type="term" value="F:metal ion binding"/>
    <property type="evidence" value="ECO:0007669"/>
    <property type="project" value="UniProtKB-KW"/>
</dbReference>
<evidence type="ECO:0000256" key="1">
    <source>
        <dbReference type="ARBA" id="ARBA00010243"/>
    </source>
</evidence>
<dbReference type="SUPFAM" id="SSF47781">
    <property type="entry name" value="RuvA domain 2-like"/>
    <property type="match status" value="1"/>
</dbReference>
<dbReference type="InterPro" id="IPR010994">
    <property type="entry name" value="RuvA_2-like"/>
</dbReference>
<evidence type="ECO:0000313" key="9">
    <source>
        <dbReference type="EMBL" id="EEW37318.1"/>
    </source>
</evidence>
<dbReference type="PROSITE" id="PS01302">
    <property type="entry name" value="UPF0758"/>
    <property type="match status" value="1"/>
</dbReference>
<comment type="similarity">
    <text evidence="1 7">Belongs to the UPF0758 family.</text>
</comment>
<accession>C8NGA6</accession>
<comment type="caution">
    <text evidence="9">The sequence shown here is derived from an EMBL/GenBank/DDBJ whole genome shotgun (WGS) entry which is preliminary data.</text>
</comment>
<gene>
    <name evidence="9" type="primary">radC</name>
    <name evidence="9" type="ORF">HMPREF0444_0951</name>
</gene>
<dbReference type="AlphaFoldDB" id="C8NGA6"/>
<dbReference type="SUPFAM" id="SSF102712">
    <property type="entry name" value="JAB1/MPN domain"/>
    <property type="match status" value="1"/>
</dbReference>
<dbReference type="CDD" id="cd08071">
    <property type="entry name" value="MPN_DUF2466"/>
    <property type="match status" value="1"/>
</dbReference>
<keyword evidence="2" id="KW-0645">Protease</keyword>
<dbReference type="Gene3D" id="3.40.140.10">
    <property type="entry name" value="Cytidine Deaminase, domain 2"/>
    <property type="match status" value="1"/>
</dbReference>
<dbReference type="GeneID" id="78412713"/>
<sequence length="227" mass="25358">MIESRLLEVPLSAMPRERLERYGAKVLETHELLAILLRTGSKDLNVLQLSIVVLNTFEDLHSLKMASLDELMHINGIGRTKAIELKAAIELGARLNKASQMKLGKITSSKMAGQWIVEELKDAYQEHLVALYLNTKNEVIKKKMIFIGGLNSAVAHPREIFREAVRYSAARVIIGHNHPSGNPEPSQADIDFTKRLMDCGELMGIELLDHFIVGGEHFISLKEIGVL</sequence>
<dbReference type="InterPro" id="IPR025657">
    <property type="entry name" value="RadC_JAB"/>
</dbReference>
<keyword evidence="10" id="KW-1185">Reference proteome</keyword>
<dbReference type="RefSeq" id="WP_005606977.1">
    <property type="nucleotide sequence ID" value="NZ_CP102283.1"/>
</dbReference>
<dbReference type="eggNOG" id="COG2003">
    <property type="taxonomic scope" value="Bacteria"/>
</dbReference>
<proteinExistence type="inferred from homology"/>
<dbReference type="HOGENOM" id="CLU_073529_0_2_9"/>
<keyword evidence="4" id="KW-0378">Hydrolase</keyword>
<evidence type="ECO:0000256" key="7">
    <source>
        <dbReference type="RuleBase" id="RU003797"/>
    </source>
</evidence>
<keyword evidence="5" id="KW-0862">Zinc</keyword>
<dbReference type="STRING" id="638301.HMPREF0444_0951"/>
<reference evidence="9 10" key="1">
    <citation type="submission" date="2009-08" db="EMBL/GenBank/DDBJ databases">
        <authorList>
            <person name="Muzny D."/>
            <person name="Qin X."/>
            <person name="Deng J."/>
            <person name="Jiang H."/>
            <person name="Liu Y."/>
            <person name="Qu J."/>
            <person name="Song X.-Z."/>
            <person name="Zhang L."/>
            <person name="Thornton R."/>
            <person name="Coyle M."/>
            <person name="Francisco L."/>
            <person name="Jackson L."/>
            <person name="Javaid M."/>
            <person name="Korchina V."/>
            <person name="Kovar C."/>
            <person name="Mata R."/>
            <person name="Mathew T."/>
            <person name="Ngo R."/>
            <person name="Nguyen L."/>
            <person name="Nguyen N."/>
            <person name="Okwuonu G."/>
            <person name="Ongeri F."/>
            <person name="Pham C."/>
            <person name="Simmons D."/>
            <person name="Wilczek-Boney K."/>
            <person name="Hale W."/>
            <person name="Jakkamsetti A."/>
            <person name="Pham P."/>
            <person name="Ruth R."/>
            <person name="San Lucas F."/>
            <person name="Warren J."/>
            <person name="Zhang J."/>
            <person name="Zhao Z."/>
            <person name="Zhou C."/>
            <person name="Zhu D."/>
            <person name="Lee S."/>
            <person name="Bess C."/>
            <person name="Blankenburg K."/>
            <person name="Forbes L."/>
            <person name="Fu Q."/>
            <person name="Gubbala S."/>
            <person name="Hirani K."/>
            <person name="Jayaseelan J.C."/>
            <person name="Lara F."/>
            <person name="Munidasa M."/>
            <person name="Palculict T."/>
            <person name="Patil S."/>
            <person name="Pu L.-L."/>
            <person name="Saada N."/>
            <person name="Tang L."/>
            <person name="Weissenberger G."/>
            <person name="Zhu Y."/>
            <person name="Hemphill L."/>
            <person name="Shang Y."/>
            <person name="Youmans B."/>
            <person name="Ayvaz T."/>
            <person name="Ross M."/>
            <person name="Santibanez J."/>
            <person name="Aqrawi P."/>
            <person name="Gross S."/>
            <person name="Joshi V."/>
            <person name="Fowler G."/>
            <person name="Nazareth L."/>
            <person name="Reid J."/>
            <person name="Worley K."/>
            <person name="Petrosino J."/>
            <person name="Highlander S."/>
            <person name="Gibbs R."/>
        </authorList>
    </citation>
    <scope>NUCLEOTIDE SEQUENCE [LARGE SCALE GENOMIC DNA]</scope>
    <source>
        <strain evidence="9 10">ATCC 49175</strain>
    </source>
</reference>
<evidence type="ECO:0000313" key="10">
    <source>
        <dbReference type="Proteomes" id="UP000005926"/>
    </source>
</evidence>
<keyword evidence="6" id="KW-0482">Metalloprotease</keyword>
<dbReference type="Proteomes" id="UP000005926">
    <property type="component" value="Unassembled WGS sequence"/>
</dbReference>
<evidence type="ECO:0000256" key="3">
    <source>
        <dbReference type="ARBA" id="ARBA00022723"/>
    </source>
</evidence>
<keyword evidence="3" id="KW-0479">Metal-binding</keyword>
<dbReference type="GO" id="GO:0008237">
    <property type="term" value="F:metallopeptidase activity"/>
    <property type="evidence" value="ECO:0007669"/>
    <property type="project" value="UniProtKB-KW"/>
</dbReference>
<dbReference type="InterPro" id="IPR046778">
    <property type="entry name" value="UPF0758_N"/>
</dbReference>
<dbReference type="NCBIfam" id="NF000642">
    <property type="entry name" value="PRK00024.1"/>
    <property type="match status" value="1"/>
</dbReference>
<dbReference type="PANTHER" id="PTHR30471">
    <property type="entry name" value="DNA REPAIR PROTEIN RADC"/>
    <property type="match status" value="1"/>
</dbReference>
<evidence type="ECO:0000259" key="8">
    <source>
        <dbReference type="PROSITE" id="PS50249"/>
    </source>
</evidence>
<organism evidence="9 10">
    <name type="scientific">Granulicatella adiacens ATCC 49175</name>
    <dbReference type="NCBI Taxonomy" id="638301"/>
    <lineage>
        <taxon>Bacteria</taxon>
        <taxon>Bacillati</taxon>
        <taxon>Bacillota</taxon>
        <taxon>Bacilli</taxon>
        <taxon>Lactobacillales</taxon>
        <taxon>Carnobacteriaceae</taxon>
        <taxon>Granulicatella</taxon>
    </lineage>
</organism>
<dbReference type="GO" id="GO:0006508">
    <property type="term" value="P:proteolysis"/>
    <property type="evidence" value="ECO:0007669"/>
    <property type="project" value="UniProtKB-KW"/>
</dbReference>
<protein>
    <submittedName>
        <fullName evidence="9">DNA repair protein RadC</fullName>
    </submittedName>
</protein>
<evidence type="ECO:0000256" key="2">
    <source>
        <dbReference type="ARBA" id="ARBA00022670"/>
    </source>
</evidence>
<evidence type="ECO:0000256" key="6">
    <source>
        <dbReference type="ARBA" id="ARBA00023049"/>
    </source>
</evidence>